<sequence>MHRDDAATTRFGLLRHVETVWNREKRIQGQQDSPLTANGTAMARQYGTRLAASPWNRIVTSDLERAVQTGRLINETLKLPSTSVRSLKEMDWGEWTGFTLAQIRAADPERLALLDVDFWNHGPPGGENRGQLFVRIREALLSMARCHRHERILVVVHGGVLKALFQGLADSSTGQVTQRPVSGYLHWLTSDGKTLFLGDAEWMGETR</sequence>
<dbReference type="PANTHER" id="PTHR46517">
    <property type="entry name" value="FRUCTOSE-2,6-BISPHOSPHATASE TIGAR"/>
    <property type="match status" value="1"/>
</dbReference>
<proteinExistence type="predicted"/>
<dbReference type="InterPro" id="IPR013078">
    <property type="entry name" value="His_Pase_superF_clade-1"/>
</dbReference>
<dbReference type="PANTHER" id="PTHR46517:SF1">
    <property type="entry name" value="FRUCTOSE-2,6-BISPHOSPHATASE TIGAR"/>
    <property type="match status" value="1"/>
</dbReference>
<evidence type="ECO:0000313" key="5">
    <source>
        <dbReference type="Proteomes" id="UP000425960"/>
    </source>
</evidence>
<dbReference type="CDD" id="cd07067">
    <property type="entry name" value="HP_PGM_like"/>
    <property type="match status" value="1"/>
</dbReference>
<feature type="active site" description="Proton donor/acceptor" evidence="2">
    <location>
        <position position="89"/>
    </location>
</feature>
<dbReference type="AlphaFoldDB" id="A0A5K8A214"/>
<dbReference type="GO" id="GO:0004331">
    <property type="term" value="F:fructose-2,6-bisphosphate 2-phosphatase activity"/>
    <property type="evidence" value="ECO:0007669"/>
    <property type="project" value="TreeGrafter"/>
</dbReference>
<dbReference type="SMART" id="SM00855">
    <property type="entry name" value="PGAM"/>
    <property type="match status" value="1"/>
</dbReference>
<dbReference type="Gene3D" id="3.40.50.1240">
    <property type="entry name" value="Phosphoglycerate mutase-like"/>
    <property type="match status" value="1"/>
</dbReference>
<dbReference type="InterPro" id="IPR051695">
    <property type="entry name" value="Phosphoglycerate_Mutase"/>
</dbReference>
<protein>
    <recommendedName>
        <fullName evidence="6">Phosphoglycerate mutase</fullName>
    </recommendedName>
</protein>
<reference evidence="4 5" key="1">
    <citation type="submission" date="2019-11" db="EMBL/GenBank/DDBJ databases">
        <title>Comparative genomics of hydrocarbon-degrading Desulfosarcina strains.</title>
        <authorList>
            <person name="Watanabe M."/>
            <person name="Kojima H."/>
            <person name="Fukui M."/>
        </authorList>
    </citation>
    <scope>NUCLEOTIDE SEQUENCE [LARGE SCALE GENOMIC DNA]</scope>
    <source>
        <strain evidence="4 5">28bB2T</strain>
    </source>
</reference>
<evidence type="ECO:0000256" key="2">
    <source>
        <dbReference type="PIRSR" id="PIRSR613078-1"/>
    </source>
</evidence>
<evidence type="ECO:0000256" key="1">
    <source>
        <dbReference type="ARBA" id="ARBA00022801"/>
    </source>
</evidence>
<feature type="binding site" evidence="3">
    <location>
        <begin position="15"/>
        <end position="22"/>
    </location>
    <ligand>
        <name>substrate</name>
    </ligand>
</feature>
<gene>
    <name evidence="4" type="ORF">DSCO28_71590</name>
</gene>
<evidence type="ECO:0000256" key="3">
    <source>
        <dbReference type="PIRSR" id="PIRSR613078-2"/>
    </source>
</evidence>
<dbReference type="GO" id="GO:0005829">
    <property type="term" value="C:cytosol"/>
    <property type="evidence" value="ECO:0007669"/>
    <property type="project" value="TreeGrafter"/>
</dbReference>
<dbReference type="Pfam" id="PF00300">
    <property type="entry name" value="His_Phos_1"/>
    <property type="match status" value="1"/>
</dbReference>
<evidence type="ECO:0008006" key="6">
    <source>
        <dbReference type="Google" id="ProtNLM"/>
    </source>
</evidence>
<dbReference type="RefSeq" id="WP_155325832.1">
    <property type="nucleotide sequence ID" value="NZ_AP021876.1"/>
</dbReference>
<keyword evidence="1" id="KW-0378">Hydrolase</keyword>
<dbReference type="KEGG" id="dov:DSCO28_71590"/>
<feature type="active site" description="Tele-phosphohistidine intermediate" evidence="2">
    <location>
        <position position="16"/>
    </location>
</feature>
<dbReference type="Proteomes" id="UP000425960">
    <property type="component" value="Chromosome"/>
</dbReference>
<dbReference type="GO" id="GO:0045820">
    <property type="term" value="P:negative regulation of glycolytic process"/>
    <property type="evidence" value="ECO:0007669"/>
    <property type="project" value="TreeGrafter"/>
</dbReference>
<organism evidence="4 5">
    <name type="scientific">Desulfosarcina ovata subsp. sediminis</name>
    <dbReference type="NCBI Taxonomy" id="885957"/>
    <lineage>
        <taxon>Bacteria</taxon>
        <taxon>Pseudomonadati</taxon>
        <taxon>Thermodesulfobacteriota</taxon>
        <taxon>Desulfobacteria</taxon>
        <taxon>Desulfobacterales</taxon>
        <taxon>Desulfosarcinaceae</taxon>
        <taxon>Desulfosarcina</taxon>
    </lineage>
</organism>
<dbReference type="GO" id="GO:0043456">
    <property type="term" value="P:regulation of pentose-phosphate shunt"/>
    <property type="evidence" value="ECO:0007669"/>
    <property type="project" value="TreeGrafter"/>
</dbReference>
<feature type="binding site" evidence="3">
    <location>
        <position position="65"/>
    </location>
    <ligand>
        <name>substrate</name>
    </ligand>
</feature>
<evidence type="ECO:0000313" key="4">
    <source>
        <dbReference type="EMBL" id="BBO86593.1"/>
    </source>
</evidence>
<dbReference type="EMBL" id="AP021876">
    <property type="protein sequence ID" value="BBO86593.1"/>
    <property type="molecule type" value="Genomic_DNA"/>
</dbReference>
<name>A0A5K8A214_9BACT</name>
<dbReference type="InterPro" id="IPR029033">
    <property type="entry name" value="His_PPase_superfam"/>
</dbReference>
<dbReference type="SUPFAM" id="SSF53254">
    <property type="entry name" value="Phosphoglycerate mutase-like"/>
    <property type="match status" value="1"/>
</dbReference>
<accession>A0A5K8A214</accession>